<dbReference type="Pfam" id="PF00170">
    <property type="entry name" value="bZIP_1"/>
    <property type="match status" value="1"/>
</dbReference>
<gene>
    <name evidence="3" type="ORF">WHR41_09185</name>
</gene>
<protein>
    <recommendedName>
        <fullName evidence="2">BZIP domain-containing protein</fullName>
    </recommendedName>
</protein>
<dbReference type="InterPro" id="IPR004827">
    <property type="entry name" value="bZIP"/>
</dbReference>
<feature type="compositionally biased region" description="Low complexity" evidence="1">
    <location>
        <begin position="128"/>
        <end position="137"/>
    </location>
</feature>
<dbReference type="SMART" id="SM00338">
    <property type="entry name" value="BRLZ"/>
    <property type="match status" value="1"/>
</dbReference>
<name>A0AB34KCB3_9PEZI</name>
<dbReference type="SUPFAM" id="SSF57959">
    <property type="entry name" value="Leucine zipper domain"/>
    <property type="match status" value="1"/>
</dbReference>
<comment type="caution">
    <text evidence="3">The sequence shown here is derived from an EMBL/GenBank/DDBJ whole genome shotgun (WGS) entry which is preliminary data.</text>
</comment>
<dbReference type="GeneID" id="96010627"/>
<dbReference type="GO" id="GO:0003700">
    <property type="term" value="F:DNA-binding transcription factor activity"/>
    <property type="evidence" value="ECO:0007669"/>
    <property type="project" value="InterPro"/>
</dbReference>
<dbReference type="EMBL" id="JAAQHG020000060">
    <property type="protein sequence ID" value="KAL1582193.1"/>
    <property type="molecule type" value="Genomic_DNA"/>
</dbReference>
<feature type="domain" description="BZIP" evidence="2">
    <location>
        <begin position="16"/>
        <end position="79"/>
    </location>
</feature>
<organism evidence="3 4">
    <name type="scientific">Cladosporium halotolerans</name>
    <dbReference type="NCBI Taxonomy" id="1052096"/>
    <lineage>
        <taxon>Eukaryota</taxon>
        <taxon>Fungi</taxon>
        <taxon>Dikarya</taxon>
        <taxon>Ascomycota</taxon>
        <taxon>Pezizomycotina</taxon>
        <taxon>Dothideomycetes</taxon>
        <taxon>Dothideomycetidae</taxon>
        <taxon>Cladosporiales</taxon>
        <taxon>Cladosporiaceae</taxon>
        <taxon>Cladosporium</taxon>
    </lineage>
</organism>
<dbReference type="Gene3D" id="1.20.5.170">
    <property type="match status" value="1"/>
</dbReference>
<evidence type="ECO:0000259" key="2">
    <source>
        <dbReference type="PROSITE" id="PS50217"/>
    </source>
</evidence>
<evidence type="ECO:0000256" key="1">
    <source>
        <dbReference type="SAM" id="MobiDB-lite"/>
    </source>
</evidence>
<proteinExistence type="predicted"/>
<feature type="region of interest" description="Disordered" evidence="1">
    <location>
        <begin position="1"/>
        <end position="23"/>
    </location>
</feature>
<feature type="region of interest" description="Disordered" evidence="1">
    <location>
        <begin position="106"/>
        <end position="137"/>
    </location>
</feature>
<dbReference type="RefSeq" id="XP_069225300.1">
    <property type="nucleotide sequence ID" value="XM_069377789.1"/>
</dbReference>
<accession>A0AB34KCB3</accession>
<sequence>MSEDERFLASEEGKRLSSKERQRLRNKVSARAFRSRKKEYISQLESGVALTTQDVINLRRENVALLSENERYRDLIRSLLRQPTFTLSLNNYNADCHSLSAAQLEQKVMHHSSTHEYSVQPKQDRQEQQAWPPQQQW</sequence>
<dbReference type="AlphaFoldDB" id="A0AB34KCB3"/>
<dbReference type="Proteomes" id="UP000803884">
    <property type="component" value="Unassembled WGS sequence"/>
</dbReference>
<keyword evidence="4" id="KW-1185">Reference proteome</keyword>
<evidence type="ECO:0000313" key="3">
    <source>
        <dbReference type="EMBL" id="KAL1582193.1"/>
    </source>
</evidence>
<dbReference type="InterPro" id="IPR046347">
    <property type="entry name" value="bZIP_sf"/>
</dbReference>
<evidence type="ECO:0000313" key="4">
    <source>
        <dbReference type="Proteomes" id="UP000803884"/>
    </source>
</evidence>
<dbReference type="PROSITE" id="PS50217">
    <property type="entry name" value="BZIP"/>
    <property type="match status" value="1"/>
</dbReference>
<reference evidence="3 4" key="1">
    <citation type="journal article" date="2020" name="Microbiol. Resour. Announc.">
        <title>Draft Genome Sequence of a Cladosporium Species Isolated from the Mesophotic Ascidian Didemnum maculosum.</title>
        <authorList>
            <person name="Gioti A."/>
            <person name="Siaperas R."/>
            <person name="Nikolaivits E."/>
            <person name="Le Goff G."/>
            <person name="Ouazzani J."/>
            <person name="Kotoulas G."/>
            <person name="Topakas E."/>
        </authorList>
    </citation>
    <scope>NUCLEOTIDE SEQUENCE [LARGE SCALE GENOMIC DNA]</scope>
    <source>
        <strain evidence="3 4">TM138-S3</strain>
    </source>
</reference>